<dbReference type="GO" id="GO:0016787">
    <property type="term" value="F:hydrolase activity"/>
    <property type="evidence" value="ECO:0007669"/>
    <property type="project" value="UniProtKB-KW"/>
</dbReference>
<dbReference type="PANTHER" id="PTHR42104:SF1">
    <property type="entry name" value="EXTRACELLULAR GUANYL-SPECIFIC RIBONUCLEASE RNTA (AFU_ORTHOLOGUE AFUA_4G03230)"/>
    <property type="match status" value="1"/>
</dbReference>
<keyword evidence="2" id="KW-0255">Endonuclease</keyword>
<organism evidence="7 8">
    <name type="scientific">Favolaschia claudopus</name>
    <dbReference type="NCBI Taxonomy" id="2862362"/>
    <lineage>
        <taxon>Eukaryota</taxon>
        <taxon>Fungi</taxon>
        <taxon>Dikarya</taxon>
        <taxon>Basidiomycota</taxon>
        <taxon>Agaricomycotina</taxon>
        <taxon>Agaricomycetes</taxon>
        <taxon>Agaricomycetidae</taxon>
        <taxon>Agaricales</taxon>
        <taxon>Marasmiineae</taxon>
        <taxon>Mycenaceae</taxon>
        <taxon>Favolaschia</taxon>
    </lineage>
</organism>
<dbReference type="SUPFAM" id="SSF53933">
    <property type="entry name" value="Microbial ribonucleases"/>
    <property type="match status" value="1"/>
</dbReference>
<evidence type="ECO:0000256" key="4">
    <source>
        <dbReference type="ARBA" id="ARBA00023157"/>
    </source>
</evidence>
<keyword evidence="8" id="KW-1185">Reference proteome</keyword>
<sequence>MLFNASLLAVLLAATAPLVAGFRGREVNCEDRYYLNSDVNRALDGFFLIKDTVGGFPRPFDGDRALLHKECAESELYEFPIVSKAVVYDGTFPPGPDRIVFTEHGIYCGAVTHTDDGFVACRERRF</sequence>
<dbReference type="Gene3D" id="3.10.450.30">
    <property type="entry name" value="Microbial ribonucleases"/>
    <property type="match status" value="1"/>
</dbReference>
<keyword evidence="4" id="KW-1015">Disulfide bond</keyword>
<evidence type="ECO:0000313" key="7">
    <source>
        <dbReference type="EMBL" id="KAK7050504.1"/>
    </source>
</evidence>
<reference evidence="7 8" key="1">
    <citation type="journal article" date="2024" name="J Genomics">
        <title>Draft genome sequencing and assembly of Favolaschia claudopus CIRM-BRFM 2984 isolated from oak limbs.</title>
        <authorList>
            <person name="Navarro D."/>
            <person name="Drula E."/>
            <person name="Chaduli D."/>
            <person name="Cazenave R."/>
            <person name="Ahrendt S."/>
            <person name="Wang J."/>
            <person name="Lipzen A."/>
            <person name="Daum C."/>
            <person name="Barry K."/>
            <person name="Grigoriev I.V."/>
            <person name="Favel A."/>
            <person name="Rosso M.N."/>
            <person name="Martin F."/>
        </authorList>
    </citation>
    <scope>NUCLEOTIDE SEQUENCE [LARGE SCALE GENOMIC DNA]</scope>
    <source>
        <strain evidence="7 8">CIRM-BRFM 2984</strain>
    </source>
</reference>
<evidence type="ECO:0000256" key="5">
    <source>
        <dbReference type="ARBA" id="ARBA00023239"/>
    </source>
</evidence>
<keyword evidence="6" id="KW-0732">Signal</keyword>
<comment type="caution">
    <text evidence="7">The sequence shown here is derived from an EMBL/GenBank/DDBJ whole genome shotgun (WGS) entry which is preliminary data.</text>
</comment>
<dbReference type="GO" id="GO:0016829">
    <property type="term" value="F:lyase activity"/>
    <property type="evidence" value="ECO:0007669"/>
    <property type="project" value="UniProtKB-KW"/>
</dbReference>
<dbReference type="EMBL" id="JAWWNJ010000008">
    <property type="protein sequence ID" value="KAK7050504.1"/>
    <property type="molecule type" value="Genomic_DNA"/>
</dbReference>
<dbReference type="InterPro" id="IPR016191">
    <property type="entry name" value="Ribonuclease/ribotoxin"/>
</dbReference>
<keyword evidence="5" id="KW-0456">Lyase</keyword>
<evidence type="ECO:0000256" key="2">
    <source>
        <dbReference type="ARBA" id="ARBA00022759"/>
    </source>
</evidence>
<dbReference type="Pfam" id="PF00545">
    <property type="entry name" value="Ribonuclease"/>
    <property type="match status" value="1"/>
</dbReference>
<evidence type="ECO:0000256" key="1">
    <source>
        <dbReference type="ARBA" id="ARBA00022722"/>
    </source>
</evidence>
<protein>
    <submittedName>
        <fullName evidence="7">Uncharacterized protein</fullName>
    </submittedName>
</protein>
<evidence type="ECO:0000256" key="6">
    <source>
        <dbReference type="SAM" id="SignalP"/>
    </source>
</evidence>
<dbReference type="InterPro" id="IPR000026">
    <property type="entry name" value="N1-like"/>
</dbReference>
<gene>
    <name evidence="7" type="ORF">R3P38DRAFT_1759917</name>
</gene>
<feature type="signal peptide" evidence="6">
    <location>
        <begin position="1"/>
        <end position="21"/>
    </location>
</feature>
<accession>A0AAW0DIL8</accession>
<name>A0AAW0DIL8_9AGAR</name>
<dbReference type="PANTHER" id="PTHR42104">
    <property type="entry name" value="EXTRACELLULAR GUANYL-SPECIFIC RIBONUCLEASE RNTA (AFU_ORTHOLOGUE AFUA_4G03230)"/>
    <property type="match status" value="1"/>
</dbReference>
<dbReference type="GO" id="GO:0004521">
    <property type="term" value="F:RNA endonuclease activity"/>
    <property type="evidence" value="ECO:0007669"/>
    <property type="project" value="InterPro"/>
</dbReference>
<evidence type="ECO:0000256" key="3">
    <source>
        <dbReference type="ARBA" id="ARBA00022801"/>
    </source>
</evidence>
<dbReference type="GO" id="GO:0003723">
    <property type="term" value="F:RNA binding"/>
    <property type="evidence" value="ECO:0007669"/>
    <property type="project" value="InterPro"/>
</dbReference>
<feature type="chain" id="PRO_5043452036" evidence="6">
    <location>
        <begin position="22"/>
        <end position="126"/>
    </location>
</feature>
<keyword evidence="1" id="KW-0540">Nuclease</keyword>
<evidence type="ECO:0000313" key="8">
    <source>
        <dbReference type="Proteomes" id="UP001362999"/>
    </source>
</evidence>
<dbReference type="AlphaFoldDB" id="A0AAW0DIL8"/>
<keyword evidence="3" id="KW-0378">Hydrolase</keyword>
<dbReference type="Proteomes" id="UP001362999">
    <property type="component" value="Unassembled WGS sequence"/>
</dbReference>
<proteinExistence type="predicted"/>